<evidence type="ECO:0000313" key="3">
    <source>
        <dbReference type="Proteomes" id="UP000648663"/>
    </source>
</evidence>
<dbReference type="PANTHER" id="PTHR22617:SF23">
    <property type="entry name" value="CHEMOTAXIS PROTEIN CHEW"/>
    <property type="match status" value="1"/>
</dbReference>
<comment type="caution">
    <text evidence="2">The sequence shown here is derived from an EMBL/GenBank/DDBJ whole genome shotgun (WGS) entry which is preliminary data.</text>
</comment>
<reference evidence="3" key="1">
    <citation type="journal article" date="2019" name="Int. J. Syst. Evol. Microbiol.">
        <title>The Global Catalogue of Microorganisms (GCM) 10K type strain sequencing project: providing services to taxonomists for standard genome sequencing and annotation.</title>
        <authorList>
            <consortium name="The Broad Institute Genomics Platform"/>
            <consortium name="The Broad Institute Genome Sequencing Center for Infectious Disease"/>
            <person name="Wu L."/>
            <person name="Ma J."/>
        </authorList>
    </citation>
    <scope>NUCLEOTIDE SEQUENCE [LARGE SCALE GENOMIC DNA]</scope>
    <source>
        <strain evidence="3">CGMCC 4.5581</strain>
    </source>
</reference>
<dbReference type="SUPFAM" id="SSF50341">
    <property type="entry name" value="CheW-like"/>
    <property type="match status" value="3"/>
</dbReference>
<dbReference type="PANTHER" id="PTHR22617">
    <property type="entry name" value="CHEMOTAXIS SENSOR HISTIDINE KINASE-RELATED"/>
    <property type="match status" value="1"/>
</dbReference>
<protein>
    <submittedName>
        <fullName evidence="2">Chemotaxis protein CheW</fullName>
    </submittedName>
</protein>
<evidence type="ECO:0000313" key="2">
    <source>
        <dbReference type="EMBL" id="GGL85731.1"/>
    </source>
</evidence>
<feature type="domain" description="CheW-like" evidence="1">
    <location>
        <begin position="349"/>
        <end position="495"/>
    </location>
</feature>
<dbReference type="Gene3D" id="2.30.30.40">
    <property type="entry name" value="SH3 Domains"/>
    <property type="match status" value="2"/>
</dbReference>
<dbReference type="Proteomes" id="UP000648663">
    <property type="component" value="Unassembled WGS sequence"/>
</dbReference>
<dbReference type="EMBL" id="BMMI01000018">
    <property type="protein sequence ID" value="GGL85731.1"/>
    <property type="molecule type" value="Genomic_DNA"/>
</dbReference>
<dbReference type="Gene3D" id="2.40.50.180">
    <property type="entry name" value="CheA-289, Domain 4"/>
    <property type="match status" value="2"/>
</dbReference>
<sequence length="510" mass="53073">MTSSPGSATESVNEDVYGLLRLAGTDVALPLSVLREVISCPEVLAPLPAQAIGLLGAMHLRHLVLPVVDLAPRIGRASERRPGQVIVVVSYADQVLGVLADEVRGVTSLGSDRLLPMTAGGQDLLFSHTFRLPETDAVVSVLDAAAVLRVTGAPTVLDVTRDGSSSSADAAGGVLHRSGAERRFTLLECGLHRLALDAGSVHTTLPPPNIRPSVFEGDLCLGVVEFAGREVPIVDPLVLLGLGRLTADQIGAGLVLNLGQGYVVLALTSLLDLVEVTDTDVLRLPGAATSGDGLLSAMVDVARVGPCLVLDEKVLSSHRDLIGLASMNTVIDGAETPTTADLHRPGTSSGAGLPYVVYSAGADVATPLEQVVEILSVPDTLTPTSGSMPGLLGVMVHRQAAIPVVSLARVLGREPLPISTASCLLLVSVDQQVVAFAIDRLRAIESLTWTDQDRPPASATSLTRLLQSAPLVQIGSEARLIPDLNLQALVQSLQPPLRDRPVEMLASSAP</sequence>
<keyword evidence="3" id="KW-1185">Reference proteome</keyword>
<dbReference type="SMART" id="SM00260">
    <property type="entry name" value="CheW"/>
    <property type="match status" value="2"/>
</dbReference>
<organism evidence="2 3">
    <name type="scientific">Modestobacter marinus</name>
    <dbReference type="NCBI Taxonomy" id="477641"/>
    <lineage>
        <taxon>Bacteria</taxon>
        <taxon>Bacillati</taxon>
        <taxon>Actinomycetota</taxon>
        <taxon>Actinomycetes</taxon>
        <taxon>Geodermatophilales</taxon>
        <taxon>Geodermatophilaceae</taxon>
        <taxon>Modestobacter</taxon>
    </lineage>
</organism>
<evidence type="ECO:0000259" key="1">
    <source>
        <dbReference type="PROSITE" id="PS50851"/>
    </source>
</evidence>
<proteinExistence type="predicted"/>
<dbReference type="InterPro" id="IPR002545">
    <property type="entry name" value="CheW-lke_dom"/>
</dbReference>
<dbReference type="PROSITE" id="PS50851">
    <property type="entry name" value="CHEW"/>
    <property type="match status" value="2"/>
</dbReference>
<name>A0ABQ2GC03_9ACTN</name>
<dbReference type="InterPro" id="IPR039315">
    <property type="entry name" value="CheW"/>
</dbReference>
<accession>A0ABQ2GC03</accession>
<dbReference type="InterPro" id="IPR036061">
    <property type="entry name" value="CheW-like_dom_sf"/>
</dbReference>
<dbReference type="Pfam" id="PF01584">
    <property type="entry name" value="CheW"/>
    <property type="match status" value="3"/>
</dbReference>
<feature type="domain" description="CheW-like" evidence="1">
    <location>
        <begin position="14"/>
        <end position="153"/>
    </location>
</feature>
<gene>
    <name evidence="2" type="ORF">GCM10011589_47670</name>
</gene>